<evidence type="ECO:0000256" key="1">
    <source>
        <dbReference type="ARBA" id="ARBA00000316"/>
    </source>
</evidence>
<dbReference type="GO" id="GO:0008784">
    <property type="term" value="F:alanine racemase activity"/>
    <property type="evidence" value="ECO:0007669"/>
    <property type="project" value="UniProtKB-EC"/>
</dbReference>
<evidence type="ECO:0000256" key="6">
    <source>
        <dbReference type="ARBA" id="ARBA00023235"/>
    </source>
</evidence>
<comment type="similarity">
    <text evidence="3 7">Belongs to the alanine racemase family.</text>
</comment>
<comment type="pathway">
    <text evidence="7">Amino-acid biosynthesis; D-alanine biosynthesis; D-alanine from L-alanine: step 1/1.</text>
</comment>
<evidence type="ECO:0000313" key="9">
    <source>
        <dbReference type="EMBL" id="MBT2133727.1"/>
    </source>
</evidence>
<dbReference type="EC" id="5.1.1.1" evidence="4 7"/>
<comment type="function">
    <text evidence="7">Catalyzes the interconversion of L-alanine and D-alanine. May also act on other amino acids.</text>
</comment>
<dbReference type="PROSITE" id="PS00395">
    <property type="entry name" value="ALANINE_RACEMASE"/>
    <property type="match status" value="1"/>
</dbReference>
<feature type="domain" description="Alanine racemase C-terminal" evidence="8">
    <location>
        <begin position="230"/>
        <end position="349"/>
    </location>
</feature>
<keyword evidence="10" id="KW-1185">Reference proteome</keyword>
<dbReference type="InterPro" id="IPR029066">
    <property type="entry name" value="PLP-binding_barrel"/>
</dbReference>
<protein>
    <recommendedName>
        <fullName evidence="4 7">Alanine racemase</fullName>
        <ecNumber evidence="4 7">5.1.1.1</ecNumber>
    </recommendedName>
</protein>
<dbReference type="PANTHER" id="PTHR30511:SF0">
    <property type="entry name" value="ALANINE RACEMASE, CATABOLIC-RELATED"/>
    <property type="match status" value="1"/>
</dbReference>
<dbReference type="InterPro" id="IPR011079">
    <property type="entry name" value="Ala_racemase_C"/>
</dbReference>
<evidence type="ECO:0000256" key="5">
    <source>
        <dbReference type="ARBA" id="ARBA00022898"/>
    </source>
</evidence>
<dbReference type="NCBIfam" id="TIGR00492">
    <property type="entry name" value="alr"/>
    <property type="match status" value="1"/>
</dbReference>
<evidence type="ECO:0000256" key="4">
    <source>
        <dbReference type="ARBA" id="ARBA00013089"/>
    </source>
</evidence>
<dbReference type="EMBL" id="JAHFVK010000001">
    <property type="protein sequence ID" value="MBT2133727.1"/>
    <property type="molecule type" value="Genomic_DNA"/>
</dbReference>
<comment type="catalytic activity">
    <reaction evidence="1 7">
        <text>L-alanine = D-alanine</text>
        <dbReference type="Rhea" id="RHEA:20249"/>
        <dbReference type="ChEBI" id="CHEBI:57416"/>
        <dbReference type="ChEBI" id="CHEBI:57972"/>
        <dbReference type="EC" id="5.1.1.1"/>
    </reaction>
</comment>
<dbReference type="RefSeq" id="WP_214535074.1">
    <property type="nucleotide sequence ID" value="NZ_JAHFVK010000001.1"/>
</dbReference>
<feature type="active site" description="Proton acceptor; specific for L-alanine" evidence="7">
    <location>
        <position position="251"/>
    </location>
</feature>
<feature type="binding site" evidence="7">
    <location>
        <position position="299"/>
    </location>
    <ligand>
        <name>substrate</name>
    </ligand>
</feature>
<proteinExistence type="inferred from homology"/>
<dbReference type="SUPFAM" id="SSF50621">
    <property type="entry name" value="Alanine racemase C-terminal domain-like"/>
    <property type="match status" value="1"/>
</dbReference>
<dbReference type="PRINTS" id="PR00992">
    <property type="entry name" value="ALARACEMASE"/>
</dbReference>
<dbReference type="Pfam" id="PF01168">
    <property type="entry name" value="Ala_racemase_N"/>
    <property type="match status" value="1"/>
</dbReference>
<dbReference type="InterPro" id="IPR001608">
    <property type="entry name" value="Ala_racemase_N"/>
</dbReference>
<evidence type="ECO:0000259" key="8">
    <source>
        <dbReference type="SMART" id="SM01005"/>
    </source>
</evidence>
<keyword evidence="5 7" id="KW-0663">Pyridoxal phosphate</keyword>
<dbReference type="Proteomes" id="UP000811255">
    <property type="component" value="Unassembled WGS sequence"/>
</dbReference>
<dbReference type="InterPro" id="IPR009006">
    <property type="entry name" value="Ala_racemase/Decarboxylase_C"/>
</dbReference>
<evidence type="ECO:0000256" key="3">
    <source>
        <dbReference type="ARBA" id="ARBA00007880"/>
    </source>
</evidence>
<evidence type="ECO:0000256" key="7">
    <source>
        <dbReference type="HAMAP-Rule" id="MF_01201"/>
    </source>
</evidence>
<dbReference type="HAMAP" id="MF_01201">
    <property type="entry name" value="Ala_racemase"/>
    <property type="match status" value="1"/>
</dbReference>
<organism evidence="9 10">
    <name type="scientific">Croceibacterium selenioxidans</name>
    <dbReference type="NCBI Taxonomy" id="2838833"/>
    <lineage>
        <taxon>Bacteria</taxon>
        <taxon>Pseudomonadati</taxon>
        <taxon>Pseudomonadota</taxon>
        <taxon>Alphaproteobacteria</taxon>
        <taxon>Sphingomonadales</taxon>
        <taxon>Erythrobacteraceae</taxon>
        <taxon>Croceibacterium</taxon>
    </lineage>
</organism>
<feature type="modified residue" description="N6-(pyridoxal phosphate)lysine" evidence="7">
    <location>
        <position position="41"/>
    </location>
</feature>
<accession>A0ABS5W1U6</accession>
<evidence type="ECO:0000256" key="2">
    <source>
        <dbReference type="ARBA" id="ARBA00001933"/>
    </source>
</evidence>
<comment type="caution">
    <text evidence="9">The sequence shown here is derived from an EMBL/GenBank/DDBJ whole genome shotgun (WGS) entry which is preliminary data.</text>
</comment>
<dbReference type="Pfam" id="PF00842">
    <property type="entry name" value="Ala_racemase_C"/>
    <property type="match status" value="1"/>
</dbReference>
<reference evidence="9 10" key="1">
    <citation type="submission" date="2021-05" db="EMBL/GenBank/DDBJ databases">
        <title>Croceibacterium sp. LX-88 genome sequence.</title>
        <authorList>
            <person name="Luo X."/>
        </authorList>
    </citation>
    <scope>NUCLEOTIDE SEQUENCE [LARGE SCALE GENOMIC DNA]</scope>
    <source>
        <strain evidence="9 10">LX-88</strain>
    </source>
</reference>
<feature type="binding site" evidence="7">
    <location>
        <position position="135"/>
    </location>
    <ligand>
        <name>substrate</name>
    </ligand>
</feature>
<feature type="active site" description="Proton acceptor; specific for D-alanine" evidence="7">
    <location>
        <position position="41"/>
    </location>
</feature>
<dbReference type="Gene3D" id="2.40.37.10">
    <property type="entry name" value="Lyase, Ornithine Decarboxylase, Chain A, domain 1"/>
    <property type="match status" value="1"/>
</dbReference>
<dbReference type="InterPro" id="IPR020622">
    <property type="entry name" value="Ala_racemase_pyridoxalP-BS"/>
</dbReference>
<keyword evidence="6 7" id="KW-0413">Isomerase</keyword>
<dbReference type="SUPFAM" id="SSF51419">
    <property type="entry name" value="PLP-binding barrel"/>
    <property type="match status" value="1"/>
</dbReference>
<dbReference type="Gene3D" id="3.20.20.10">
    <property type="entry name" value="Alanine racemase"/>
    <property type="match status" value="1"/>
</dbReference>
<evidence type="ECO:0000313" key="10">
    <source>
        <dbReference type="Proteomes" id="UP000811255"/>
    </source>
</evidence>
<dbReference type="CDD" id="cd00430">
    <property type="entry name" value="PLPDE_III_AR"/>
    <property type="match status" value="1"/>
</dbReference>
<gene>
    <name evidence="9" type="primary">alr</name>
    <name evidence="9" type="ORF">KK137_05210</name>
</gene>
<dbReference type="InterPro" id="IPR000821">
    <property type="entry name" value="Ala_racemase"/>
</dbReference>
<dbReference type="SMART" id="SM01005">
    <property type="entry name" value="Ala_racemase_C"/>
    <property type="match status" value="1"/>
</dbReference>
<dbReference type="PANTHER" id="PTHR30511">
    <property type="entry name" value="ALANINE RACEMASE"/>
    <property type="match status" value="1"/>
</dbReference>
<comment type="cofactor">
    <cofactor evidence="2 7">
        <name>pyridoxal 5'-phosphate</name>
        <dbReference type="ChEBI" id="CHEBI:597326"/>
    </cofactor>
</comment>
<name>A0ABS5W1U6_9SPHN</name>
<sequence>MNSPDLPPPTLRLQLDSDALATNWRALDKLSHSARAGAAVKANAYGLGVDKVVPILREAGAADFFVAHWSEVPEVLRHVAPGSVAVLHGPIRSEDAQFARATGVRPVINSLHQARLWLDNGGGPCDLMVDTGINRLGLPLEALADPLLAQLEINALLSHLASADEDVAQNARQLAAFEDVSRQIPAKSRSLANSAGIALGSDYAFDLTRPGIALYGGVPRPELDGVIRQVVRPQAAVLQVRDLAAGDSVGYNATFTAGEPMRVATVSLGYADGFLRCWSGRGRLRFQGSDLPLLGRVSMDMVVVDCRSAPNICEGDWLDVPYSLPEASAITGLSQYELLTTLGRRYLRE</sequence>